<reference evidence="2" key="1">
    <citation type="journal article" date="2016" name="Nature">
        <title>Genome evolution in the allotetraploid frog Xenopus laevis.</title>
        <authorList>
            <person name="Session A.M."/>
            <person name="Uno Y."/>
            <person name="Kwon T."/>
            <person name="Chapman J.A."/>
            <person name="Toyoda A."/>
            <person name="Takahashi S."/>
            <person name="Fukui A."/>
            <person name="Hikosaka A."/>
            <person name="Suzuki A."/>
            <person name="Kondo M."/>
            <person name="van Heeringen S.J."/>
            <person name="Quigley I."/>
            <person name="Heinz S."/>
            <person name="Ogino H."/>
            <person name="Ochi H."/>
            <person name="Hellsten U."/>
            <person name="Lyons J.B."/>
            <person name="Simakov O."/>
            <person name="Putnam N."/>
            <person name="Stites J."/>
            <person name="Kuroki Y."/>
            <person name="Tanaka T."/>
            <person name="Michiue T."/>
            <person name="Watanabe M."/>
            <person name="Bogdanovic O."/>
            <person name="Lister R."/>
            <person name="Georgiou G."/>
            <person name="Paranjpe S.S."/>
            <person name="van Kruijsbergen I."/>
            <person name="Shu S."/>
            <person name="Carlson J."/>
            <person name="Kinoshita T."/>
            <person name="Ohta Y."/>
            <person name="Mawaribuchi S."/>
            <person name="Jenkins J."/>
            <person name="Grimwood J."/>
            <person name="Schmutz J."/>
            <person name="Mitros T."/>
            <person name="Mozaffari S.V."/>
            <person name="Suzuki Y."/>
            <person name="Haramoto Y."/>
            <person name="Yamamoto T.S."/>
            <person name="Takagi C."/>
            <person name="Heald R."/>
            <person name="Miller K."/>
            <person name="Haudenschild C."/>
            <person name="Kitzman J."/>
            <person name="Nakayama T."/>
            <person name="Izutsu Y."/>
            <person name="Robert J."/>
            <person name="Fortriede J."/>
            <person name="Burns K."/>
            <person name="Lotay V."/>
            <person name="Karimi K."/>
            <person name="Yasuoka Y."/>
            <person name="Dichmann D.S."/>
            <person name="Flajnik M.F."/>
            <person name="Houston D.W."/>
            <person name="Shendure J."/>
            <person name="DuPasquier L."/>
            <person name="Vize P.D."/>
            <person name="Zorn A.M."/>
            <person name="Ito M."/>
            <person name="Marcotte E.M."/>
            <person name="Wallingford J.B."/>
            <person name="Ito Y."/>
            <person name="Asashima M."/>
            <person name="Ueno N."/>
            <person name="Matsuda Y."/>
            <person name="Veenstra G.J."/>
            <person name="Fujiyama A."/>
            <person name="Harland R.M."/>
            <person name="Taira M."/>
            <person name="Rokhsar D.S."/>
        </authorList>
    </citation>
    <scope>NUCLEOTIDE SEQUENCE [LARGE SCALE GENOMIC DNA]</scope>
    <source>
        <strain evidence="2">J</strain>
    </source>
</reference>
<evidence type="ECO:0000313" key="2">
    <source>
        <dbReference type="Proteomes" id="UP000694892"/>
    </source>
</evidence>
<accession>A0A974DLA1</accession>
<name>A0A974DLA1_XENLA</name>
<dbReference type="Proteomes" id="UP000694892">
    <property type="component" value="Chromosome 2S"/>
</dbReference>
<sequence length="69" mass="7564">MGHKSLLARLFPESSDSAARNDLWSDFMVKSALDTGSYINAGDLQNKLYNVIFTHTPPTPGMTYSDLGV</sequence>
<organism evidence="1 2">
    <name type="scientific">Xenopus laevis</name>
    <name type="common">African clawed frog</name>
    <dbReference type="NCBI Taxonomy" id="8355"/>
    <lineage>
        <taxon>Eukaryota</taxon>
        <taxon>Metazoa</taxon>
        <taxon>Chordata</taxon>
        <taxon>Craniata</taxon>
        <taxon>Vertebrata</taxon>
        <taxon>Euteleostomi</taxon>
        <taxon>Amphibia</taxon>
        <taxon>Batrachia</taxon>
        <taxon>Anura</taxon>
        <taxon>Pipoidea</taxon>
        <taxon>Pipidae</taxon>
        <taxon>Xenopodinae</taxon>
        <taxon>Xenopus</taxon>
        <taxon>Xenopus</taxon>
    </lineage>
</organism>
<gene>
    <name evidence="1" type="ORF">XELAEV_18016153mg</name>
</gene>
<dbReference type="EMBL" id="CM004469">
    <property type="protein sequence ID" value="OCT93086.1"/>
    <property type="molecule type" value="Genomic_DNA"/>
</dbReference>
<evidence type="ECO:0000313" key="1">
    <source>
        <dbReference type="EMBL" id="OCT93086.1"/>
    </source>
</evidence>
<protein>
    <submittedName>
        <fullName evidence="1">Uncharacterized protein</fullName>
    </submittedName>
</protein>
<dbReference type="AlphaFoldDB" id="A0A974DLA1"/>
<proteinExistence type="predicted"/>